<dbReference type="InterPro" id="IPR011251">
    <property type="entry name" value="Luciferase-like_dom"/>
</dbReference>
<dbReference type="SUPFAM" id="SSF51679">
    <property type="entry name" value="Bacterial luciferase-like"/>
    <property type="match status" value="1"/>
</dbReference>
<reference evidence="3 4" key="1">
    <citation type="submission" date="2016-06" db="EMBL/GenBank/DDBJ databases">
        <authorList>
            <person name="Kjaerup R.B."/>
            <person name="Dalgaard T.S."/>
            <person name="Juul-Madsen H.R."/>
        </authorList>
    </citation>
    <scope>NUCLEOTIDE SEQUENCE [LARGE SCALE GENOMIC DNA]</scope>
    <source>
        <strain evidence="3 4">DSM 43904</strain>
    </source>
</reference>
<evidence type="ECO:0000313" key="3">
    <source>
        <dbReference type="EMBL" id="SCG46545.1"/>
    </source>
</evidence>
<evidence type="ECO:0000256" key="1">
    <source>
        <dbReference type="ARBA" id="ARBA00023002"/>
    </source>
</evidence>
<dbReference type="RefSeq" id="WP_088993370.1">
    <property type="nucleotide sequence ID" value="NZ_LT607750.1"/>
</dbReference>
<dbReference type="Proteomes" id="UP000198217">
    <property type="component" value="Chromosome I"/>
</dbReference>
<gene>
    <name evidence="3" type="ORF">GA0070609_1794</name>
</gene>
<dbReference type="InterPro" id="IPR019951">
    <property type="entry name" value="F420_OxRdatse_Rv3520c_pred"/>
</dbReference>
<dbReference type="CDD" id="cd01097">
    <property type="entry name" value="Tetrahydromethanopterin_reductase"/>
    <property type="match status" value="1"/>
</dbReference>
<dbReference type="Gene3D" id="3.20.20.30">
    <property type="entry name" value="Luciferase-like domain"/>
    <property type="match status" value="1"/>
</dbReference>
<dbReference type="InterPro" id="IPR050564">
    <property type="entry name" value="F420-G6PD/mer"/>
</dbReference>
<dbReference type="PANTHER" id="PTHR43244:SF1">
    <property type="entry name" value="5,10-METHYLENETETRAHYDROMETHANOPTERIN REDUCTASE"/>
    <property type="match status" value="1"/>
</dbReference>
<proteinExistence type="predicted"/>
<keyword evidence="1" id="KW-0560">Oxidoreductase</keyword>
<dbReference type="EMBL" id="LT607750">
    <property type="protein sequence ID" value="SCG46545.1"/>
    <property type="molecule type" value="Genomic_DNA"/>
</dbReference>
<dbReference type="GO" id="GO:0016705">
    <property type="term" value="F:oxidoreductase activity, acting on paired donors, with incorporation or reduction of molecular oxygen"/>
    <property type="evidence" value="ECO:0007669"/>
    <property type="project" value="InterPro"/>
</dbReference>
<dbReference type="PANTHER" id="PTHR43244">
    <property type="match status" value="1"/>
</dbReference>
<sequence length="342" mass="36346">MRLSVILPYAGDVRATAERAVAWEQAGVDVLWVPEAYGFDAVTVLGFLAARTRRVGLGSAILPIYTRTPALLAQTAAGLDALSGGRALLGIGASGPQVVEGWHGVAYDHPVGRTREVVELCRRAWRRETLRSEGHYRLPLPPERGTGLGRPLKMLTRPVRERIPIYVASLGPANVRMTAEVADGWLPALFLPEKAAQVWGEALAAGAAKRSGELGPLEVVGGGPFAIGSDLAAAREHARRWIALYVGGMGARGRNFYHDLVARYGYPAEADRIQELYLAGRKAEAAAAVPAELLEAVCLIGSPGHVRERVAAYAAAGVTMLQLAPVGPDPLGELAAVRKLLP</sequence>
<dbReference type="NCBIfam" id="TIGR03559">
    <property type="entry name" value="F420_Rv3520c"/>
    <property type="match status" value="1"/>
</dbReference>
<protein>
    <submittedName>
        <fullName evidence="3">Probable F420-dependent oxidoreductase, Rv3520c family</fullName>
    </submittedName>
</protein>
<evidence type="ECO:0000313" key="4">
    <source>
        <dbReference type="Proteomes" id="UP000198217"/>
    </source>
</evidence>
<dbReference type="Pfam" id="PF00296">
    <property type="entry name" value="Bac_luciferase"/>
    <property type="match status" value="1"/>
</dbReference>
<evidence type="ECO:0000259" key="2">
    <source>
        <dbReference type="Pfam" id="PF00296"/>
    </source>
</evidence>
<accession>A0A1C5HKM8</accession>
<keyword evidence="4" id="KW-1185">Reference proteome</keyword>
<feature type="domain" description="Luciferase-like" evidence="2">
    <location>
        <begin position="9"/>
        <end position="319"/>
    </location>
</feature>
<name>A0A1C5HKM8_9ACTN</name>
<dbReference type="AlphaFoldDB" id="A0A1C5HKM8"/>
<organism evidence="3 4">
    <name type="scientific">Micromonospora echinaurantiaca</name>
    <dbReference type="NCBI Taxonomy" id="47857"/>
    <lineage>
        <taxon>Bacteria</taxon>
        <taxon>Bacillati</taxon>
        <taxon>Actinomycetota</taxon>
        <taxon>Actinomycetes</taxon>
        <taxon>Micromonosporales</taxon>
        <taxon>Micromonosporaceae</taxon>
        <taxon>Micromonospora</taxon>
    </lineage>
</organism>
<dbReference type="InterPro" id="IPR036661">
    <property type="entry name" value="Luciferase-like_sf"/>
</dbReference>